<dbReference type="InterPro" id="IPR036979">
    <property type="entry name" value="CM_dom_sf"/>
</dbReference>
<feature type="compositionally biased region" description="Low complexity" evidence="1">
    <location>
        <begin position="38"/>
        <end position="52"/>
    </location>
</feature>
<dbReference type="AlphaFoldDB" id="A0A0B6F321"/>
<dbReference type="STRING" id="161899.CSING_04500"/>
<dbReference type="Proteomes" id="UP000031890">
    <property type="component" value="Chromosome"/>
</dbReference>
<proteinExistence type="predicted"/>
<gene>
    <name evidence="3" type="primary">csm</name>
    <name evidence="3" type="ORF">CSING_04500</name>
</gene>
<evidence type="ECO:0000313" key="3">
    <source>
        <dbReference type="EMBL" id="AJI78441.1"/>
    </source>
</evidence>
<evidence type="ECO:0000256" key="1">
    <source>
        <dbReference type="SAM" id="MobiDB-lite"/>
    </source>
</evidence>
<dbReference type="GO" id="GO:0046417">
    <property type="term" value="P:chorismate metabolic process"/>
    <property type="evidence" value="ECO:0007669"/>
    <property type="project" value="InterPro"/>
</dbReference>
<dbReference type="NCBIfam" id="TIGR01808">
    <property type="entry name" value="CM_M_hiGC-arch"/>
    <property type="match status" value="1"/>
</dbReference>
<dbReference type="KEGG" id="csx:CSING_04500"/>
<dbReference type="HOGENOM" id="CLU_139648_0_0_11"/>
<organism evidence="3 4">
    <name type="scientific">Corynebacterium singulare</name>
    <dbReference type="NCBI Taxonomy" id="161899"/>
    <lineage>
        <taxon>Bacteria</taxon>
        <taxon>Bacillati</taxon>
        <taxon>Actinomycetota</taxon>
        <taxon>Actinomycetes</taxon>
        <taxon>Mycobacteriales</taxon>
        <taxon>Corynebacteriaceae</taxon>
        <taxon>Corynebacterium</taxon>
    </lineage>
</organism>
<dbReference type="NCBIfam" id="NF005894">
    <property type="entry name" value="PRK07857.1"/>
    <property type="match status" value="1"/>
</dbReference>
<name>A0A0B6F321_9CORY</name>
<reference evidence="3 4" key="1">
    <citation type="journal article" date="2015" name="Genome Announc.">
        <title>Complete Genome Sequence and Annotation of Corynebacterium singulare DSM 44357, Isolated from a Human Semen Specimen.</title>
        <authorList>
            <person name="Merten M."/>
            <person name="Brinkrolf K."/>
            <person name="Albersmeier A."/>
            <person name="Kutter Y."/>
            <person name="Ruckert C."/>
            <person name="Tauch A."/>
        </authorList>
    </citation>
    <scope>NUCLEOTIDE SEQUENCE [LARGE SCALE GENOMIC DNA]</scope>
    <source>
        <strain evidence="3">IBS B52218</strain>
    </source>
</reference>
<dbReference type="GO" id="GO:0004106">
    <property type="term" value="F:chorismate mutase activity"/>
    <property type="evidence" value="ECO:0007669"/>
    <property type="project" value="UniProtKB-EC"/>
</dbReference>
<dbReference type="InterPro" id="IPR010958">
    <property type="entry name" value="Chorismate_mutase_highGC-bac"/>
</dbReference>
<dbReference type="Gene3D" id="1.20.59.10">
    <property type="entry name" value="Chorismate mutase"/>
    <property type="match status" value="1"/>
</dbReference>
<dbReference type="EMBL" id="CP010827">
    <property type="protein sequence ID" value="AJI78441.1"/>
    <property type="molecule type" value="Genomic_DNA"/>
</dbReference>
<dbReference type="SMART" id="SM00830">
    <property type="entry name" value="CM_2"/>
    <property type="match status" value="1"/>
</dbReference>
<evidence type="ECO:0000259" key="2">
    <source>
        <dbReference type="PROSITE" id="PS51168"/>
    </source>
</evidence>
<protein>
    <submittedName>
        <fullName evidence="3">Chorismate mutase</fullName>
        <ecNumber evidence="3">5.4.99.5</ecNumber>
    </submittedName>
</protein>
<dbReference type="InterPro" id="IPR002701">
    <property type="entry name" value="CM_II_prokaryot"/>
</dbReference>
<feature type="domain" description="Chorismate mutase" evidence="2">
    <location>
        <begin position="78"/>
        <end position="160"/>
    </location>
</feature>
<feature type="region of interest" description="Disordered" evidence="1">
    <location>
        <begin position="37"/>
        <end position="80"/>
    </location>
</feature>
<sequence>MLSNLLAPLDIPRKPHVTCTNHGTTRSDSFLFGGVAKSDGMSSSHADSSSASVNPEHHDPNVVDNGLNIRMPSGTDDPLSDAEIQRYREEINRLDRVILDAIKRRTDISRTIGKTRMSSGGTRLVHTREIAILNEFRDELGEEGPSIASALLRLGRGKLG</sequence>
<accession>A0A0B6F321</accession>
<dbReference type="Pfam" id="PF01817">
    <property type="entry name" value="CM_2"/>
    <property type="match status" value="1"/>
</dbReference>
<evidence type="ECO:0000313" key="4">
    <source>
        <dbReference type="Proteomes" id="UP000031890"/>
    </source>
</evidence>
<dbReference type="InterPro" id="IPR036263">
    <property type="entry name" value="Chorismate_II_sf"/>
</dbReference>
<dbReference type="EC" id="5.4.99.5" evidence="3"/>
<dbReference type="SUPFAM" id="SSF48600">
    <property type="entry name" value="Chorismate mutase II"/>
    <property type="match status" value="1"/>
</dbReference>
<dbReference type="PROSITE" id="PS51168">
    <property type="entry name" value="CHORISMATE_MUT_2"/>
    <property type="match status" value="1"/>
</dbReference>
<keyword evidence="3" id="KW-0413">Isomerase</keyword>